<dbReference type="AlphaFoldDB" id="A0A9W9I7J5"/>
<proteinExistence type="predicted"/>
<dbReference type="EMBL" id="JAPQKN010000002">
    <property type="protein sequence ID" value="KAJ5168124.1"/>
    <property type="molecule type" value="Genomic_DNA"/>
</dbReference>
<dbReference type="RefSeq" id="XP_056544585.1">
    <property type="nucleotide sequence ID" value="XM_056685843.1"/>
</dbReference>
<dbReference type="GeneID" id="81425019"/>
<dbReference type="OrthoDB" id="4306236at2759"/>
<keyword evidence="2" id="KW-1185">Reference proteome</keyword>
<name>A0A9W9I7J5_9EURO</name>
<gene>
    <name evidence="1" type="ORF">N7482_003718</name>
</gene>
<protein>
    <submittedName>
        <fullName evidence="1">Uncharacterized protein</fullName>
    </submittedName>
</protein>
<reference evidence="1" key="2">
    <citation type="journal article" date="2023" name="IMA Fungus">
        <title>Comparative genomic study of the Penicillium genus elucidates a diverse pangenome and 15 lateral gene transfer events.</title>
        <authorList>
            <person name="Petersen C."/>
            <person name="Sorensen T."/>
            <person name="Nielsen M.R."/>
            <person name="Sondergaard T.E."/>
            <person name="Sorensen J.L."/>
            <person name="Fitzpatrick D.A."/>
            <person name="Frisvad J.C."/>
            <person name="Nielsen K.L."/>
        </authorList>
    </citation>
    <scope>NUCLEOTIDE SEQUENCE</scope>
    <source>
        <strain evidence="1">IBT 26290</strain>
    </source>
</reference>
<dbReference type="Proteomes" id="UP001149163">
    <property type="component" value="Unassembled WGS sequence"/>
</dbReference>
<evidence type="ECO:0000313" key="2">
    <source>
        <dbReference type="Proteomes" id="UP001149163"/>
    </source>
</evidence>
<evidence type="ECO:0000313" key="1">
    <source>
        <dbReference type="EMBL" id="KAJ5168124.1"/>
    </source>
</evidence>
<accession>A0A9W9I7J5</accession>
<comment type="caution">
    <text evidence="1">The sequence shown here is derived from an EMBL/GenBank/DDBJ whole genome shotgun (WGS) entry which is preliminary data.</text>
</comment>
<sequence>MPKHQGSFLKDLPPSIKRCKYHGESQFFDVLNSIPDRFEASMDTSEYVLFHASKETIQTIFDPQNADTSIRRYCRAFDTNEELILAIMALVPHAWAADIMNSMIRDNVSQMGLFSSLRGYPGALTERKKTKGKAPDYGWGPKRTARGQPLSPSVTLEIAMSETEPKLNSDVRFWLNPDEGNADICLTLRINRSKPEIRIEKWVWQNDRIHRSQVTWITKKGEQTNVSHHPIVISFESLFGRQPTCPREKDVEISQQQLEEIAETIWEGQDW</sequence>
<organism evidence="1 2">
    <name type="scientific">Penicillium canariense</name>
    <dbReference type="NCBI Taxonomy" id="189055"/>
    <lineage>
        <taxon>Eukaryota</taxon>
        <taxon>Fungi</taxon>
        <taxon>Dikarya</taxon>
        <taxon>Ascomycota</taxon>
        <taxon>Pezizomycotina</taxon>
        <taxon>Eurotiomycetes</taxon>
        <taxon>Eurotiomycetidae</taxon>
        <taxon>Eurotiales</taxon>
        <taxon>Aspergillaceae</taxon>
        <taxon>Penicillium</taxon>
    </lineage>
</organism>
<reference evidence="1" key="1">
    <citation type="submission" date="2022-11" db="EMBL/GenBank/DDBJ databases">
        <authorList>
            <person name="Petersen C."/>
        </authorList>
    </citation>
    <scope>NUCLEOTIDE SEQUENCE</scope>
    <source>
        <strain evidence="1">IBT 26290</strain>
    </source>
</reference>